<gene>
    <name evidence="2" type="ORF">B0681_05700</name>
</gene>
<evidence type="ECO:0000313" key="3">
    <source>
        <dbReference type="Proteomes" id="UP000190683"/>
    </source>
</evidence>
<dbReference type="AlphaFoldDB" id="A0A1T0CS12"/>
<evidence type="ECO:0000313" key="2">
    <source>
        <dbReference type="EMBL" id="OOS24951.1"/>
    </source>
</evidence>
<dbReference type="InterPro" id="IPR035093">
    <property type="entry name" value="RelE/ParE_toxin_dom_sf"/>
</dbReference>
<keyword evidence="3" id="KW-1185">Reference proteome</keyword>
<organism evidence="2 3">
    <name type="scientific">Moraxella porci DSM 25326</name>
    <dbReference type="NCBI Taxonomy" id="573983"/>
    <lineage>
        <taxon>Bacteria</taxon>
        <taxon>Pseudomonadati</taxon>
        <taxon>Pseudomonadota</taxon>
        <taxon>Gammaproteobacteria</taxon>
        <taxon>Moraxellales</taxon>
        <taxon>Moraxellaceae</taxon>
        <taxon>Moraxella</taxon>
    </lineage>
</organism>
<dbReference type="EMBL" id="MUYV01000006">
    <property type="protein sequence ID" value="OOS24951.1"/>
    <property type="molecule type" value="Genomic_DNA"/>
</dbReference>
<proteinExistence type="predicted"/>
<dbReference type="Proteomes" id="UP000190683">
    <property type="component" value="Unassembled WGS sequence"/>
</dbReference>
<name>A0A1T0CS12_9GAMM</name>
<dbReference type="InterPro" id="IPR007712">
    <property type="entry name" value="RelE/ParE_toxin"/>
</dbReference>
<dbReference type="Pfam" id="PF05016">
    <property type="entry name" value="ParE_toxin"/>
    <property type="match status" value="1"/>
</dbReference>
<evidence type="ECO:0008006" key="4">
    <source>
        <dbReference type="Google" id="ProtNLM"/>
    </source>
</evidence>
<evidence type="ECO:0000256" key="1">
    <source>
        <dbReference type="ARBA" id="ARBA00022649"/>
    </source>
</evidence>
<accession>A0A1T0CS12</accession>
<keyword evidence="1" id="KW-1277">Toxin-antitoxin system</keyword>
<dbReference type="STRING" id="573983.B0681_05700"/>
<protein>
    <recommendedName>
        <fullName evidence="4">Plasmid stabilization protein</fullName>
    </recommendedName>
</protein>
<dbReference type="Gene3D" id="3.30.2310.20">
    <property type="entry name" value="RelE-like"/>
    <property type="match status" value="1"/>
</dbReference>
<dbReference type="RefSeq" id="WP_158077924.1">
    <property type="nucleotide sequence ID" value="NZ_MUYV01000006.1"/>
</dbReference>
<comment type="caution">
    <text evidence="2">The sequence shown here is derived from an EMBL/GenBank/DDBJ whole genome shotgun (WGS) entry which is preliminary data.</text>
</comment>
<sequence>MNDYHIEYSPESQLNLEKIAQYYVDVLGYEQAMNLMERIFVAIDSLSFMPMRCPKVHWHSHIHKLVVPSLPYVAYFTISQNPINRVEILQIMHGSKSDAKLIEHYQGFTAF</sequence>
<reference evidence="2 3" key="1">
    <citation type="submission" date="2017-02" db="EMBL/GenBank/DDBJ databases">
        <title>Draft genome sequence of Moraxella porci CCUG 54912T type strain.</title>
        <authorList>
            <person name="Salva-Serra F."/>
            <person name="Engstrom-Jakobsson H."/>
            <person name="Thorell K."/>
            <person name="Jaen-Luchoro D."/>
            <person name="Gonzales-Siles L."/>
            <person name="Karlsson R."/>
            <person name="Yazdan S."/>
            <person name="Boulund F."/>
            <person name="Johnning A."/>
            <person name="Engstrand L."/>
            <person name="Kristiansson E."/>
            <person name="Moore E."/>
        </authorList>
    </citation>
    <scope>NUCLEOTIDE SEQUENCE [LARGE SCALE GENOMIC DNA]</scope>
    <source>
        <strain evidence="2 3">CCUG 54912</strain>
    </source>
</reference>